<feature type="domain" description="Peptidase S54 rhomboid" evidence="9">
    <location>
        <begin position="579"/>
        <end position="717"/>
    </location>
</feature>
<evidence type="ECO:0000256" key="7">
    <source>
        <dbReference type="SAM" id="MobiDB-lite"/>
    </source>
</evidence>
<dbReference type="EMBL" id="QSCO01000006">
    <property type="protein sequence ID" value="RGY08224.1"/>
    <property type="molecule type" value="Genomic_DNA"/>
</dbReference>
<keyword evidence="10" id="KW-0645">Protease</keyword>
<feature type="transmembrane region" description="Helical" evidence="8">
    <location>
        <begin position="252"/>
        <end position="271"/>
    </location>
</feature>
<protein>
    <submittedName>
        <fullName evidence="10">Rhomboid family intramembrane serine protease</fullName>
    </submittedName>
</protein>
<dbReference type="InterPro" id="IPR022764">
    <property type="entry name" value="Peptidase_S54_rhomboid_dom"/>
</dbReference>
<evidence type="ECO:0000256" key="1">
    <source>
        <dbReference type="ARBA" id="ARBA00004141"/>
    </source>
</evidence>
<comment type="subcellular location">
    <subcellularLocation>
        <location evidence="1">Membrane</location>
        <topology evidence="1">Multi-pass membrane protein</topology>
    </subcellularLocation>
</comment>
<sequence length="957" mass="108073">MTQKIYNIENRVIRIKQLLCILLFLAFFPVVRANASETADSVYFHVTLDTLGSLRAGQVQRLTYVLANSEIDSVSYPEFNDSIEVVSGPEPHKGSTYAIINGEEHSNSETGFAYLVRFREIGETRIPGASVTAGGKTYTTPECRVDVHPAEVDMSKVECRLTVEQLKSDKIKYRAVLTCNACPDQNPPMLTINGTKARPNSNGYSSSEGKQEYTYDYYFTSDGYDVSCEELTFGGKPYTIKPRKSKLDDEDYIIALLIIVALFELIWWLAYRIRYREEKDAALAEFVLEKKTLPLIISWAYTHYGASHMLMFFATMFVSMGGVMYYSSNIDVEGILWLGFVPIPFAYILYRRQRRKLDFQSLPTSLDKQGIYDRIYYLSVKYDWDVDHYGEDCIVAHTNPSFLRLSWGEQIFIVFDKGQIWVNSVNDLNKRTSICSFGYNKRNIRRIKEALDSDVQEVYSFAKKECASEQSADCSKSNDNQERIISTAHTVDTESTDTPADFAEQNSSDDKEIKGNGDNDLSFWSLITPRKGNIATPLLVYINVALFIVMSINGVSLIEPTGISLIKWGADYGPLTLTGDWWRTITCNFIHIGIMHLLMNMYALLYIGLFLEKIIGSRRLITAYFLTGLFSALLSLTVHPETISAGASGSIFGLYGIFLSNLIFNHKMERNQRKSLLYSIGIFVVYNLLLGAKEEGIDNAAHIGGLVSGIVLGIMYFFADKNESKRVSRYITYVAEIIFLIVFSALFMGQTQAVPSDFKEIRTLWDDGILEEYAQTLGAEDNIQESETANSNYILDQKDNSVTFTGSDESIGNGKREYVNKVRGLRCIYPPGWKAVVKSDDNCILQLMGTAGNCFVFNYKKFTSTEEIDNTRNLLLKSFNGAAPEKVNIDGIPFERISGSMEYQLERGGTMNFNQSIFFYMNKNTLDGFIIVTMTANDIHESEARDIIGSIKFDTPL</sequence>
<dbReference type="InterPro" id="IPR035952">
    <property type="entry name" value="Rhomboid-like_sf"/>
</dbReference>
<reference evidence="10 11" key="1">
    <citation type="submission" date="2018-08" db="EMBL/GenBank/DDBJ databases">
        <title>A genome reference for cultivated species of the human gut microbiota.</title>
        <authorList>
            <person name="Zou Y."/>
            <person name="Xue W."/>
            <person name="Luo G."/>
        </authorList>
    </citation>
    <scope>NUCLEOTIDE SEQUENCE [LARGE SCALE GENOMIC DNA]</scope>
    <source>
        <strain evidence="10 11">OF03-11</strain>
    </source>
</reference>
<feature type="region of interest" description="Disordered" evidence="7">
    <location>
        <begin position="488"/>
        <end position="514"/>
    </location>
</feature>
<comment type="caution">
    <text evidence="10">The sequence shown here is derived from an EMBL/GenBank/DDBJ whole genome shotgun (WGS) entry which is preliminary data.</text>
</comment>
<evidence type="ECO:0000313" key="11">
    <source>
        <dbReference type="Proteomes" id="UP000284434"/>
    </source>
</evidence>
<dbReference type="RefSeq" id="WP_087383308.1">
    <property type="nucleotide sequence ID" value="NZ_NFIM01000021.1"/>
</dbReference>
<evidence type="ECO:0000256" key="8">
    <source>
        <dbReference type="SAM" id="Phobius"/>
    </source>
</evidence>
<evidence type="ECO:0000259" key="9">
    <source>
        <dbReference type="Pfam" id="PF01694"/>
    </source>
</evidence>
<evidence type="ECO:0000256" key="2">
    <source>
        <dbReference type="ARBA" id="ARBA00009045"/>
    </source>
</evidence>
<comment type="similarity">
    <text evidence="2">Belongs to the peptidase S54 family.</text>
</comment>
<dbReference type="Gene3D" id="1.20.1540.10">
    <property type="entry name" value="Rhomboid-like"/>
    <property type="match status" value="1"/>
</dbReference>
<evidence type="ECO:0000256" key="4">
    <source>
        <dbReference type="ARBA" id="ARBA00022801"/>
    </source>
</evidence>
<keyword evidence="3 8" id="KW-0812">Transmembrane</keyword>
<evidence type="ECO:0000313" key="10">
    <source>
        <dbReference type="EMBL" id="RGY08224.1"/>
    </source>
</evidence>
<evidence type="ECO:0000256" key="3">
    <source>
        <dbReference type="ARBA" id="ARBA00022692"/>
    </source>
</evidence>
<gene>
    <name evidence="10" type="ORF">DXA53_06150</name>
</gene>
<keyword evidence="4" id="KW-0378">Hydrolase</keyword>
<feature type="transmembrane region" description="Helical" evidence="8">
    <location>
        <begin position="676"/>
        <end position="693"/>
    </location>
</feature>
<proteinExistence type="inferred from homology"/>
<accession>A0A413IE23</accession>
<feature type="transmembrane region" description="Helical" evidence="8">
    <location>
        <begin position="699"/>
        <end position="718"/>
    </location>
</feature>
<dbReference type="SUPFAM" id="SSF144091">
    <property type="entry name" value="Rhomboid-like"/>
    <property type="match status" value="1"/>
</dbReference>
<keyword evidence="6 8" id="KW-0472">Membrane</keyword>
<organism evidence="10 11">
    <name type="scientific">Odoribacter splanchnicus</name>
    <dbReference type="NCBI Taxonomy" id="28118"/>
    <lineage>
        <taxon>Bacteria</taxon>
        <taxon>Pseudomonadati</taxon>
        <taxon>Bacteroidota</taxon>
        <taxon>Bacteroidia</taxon>
        <taxon>Bacteroidales</taxon>
        <taxon>Odoribacteraceae</taxon>
        <taxon>Odoribacter</taxon>
    </lineage>
</organism>
<dbReference type="AlphaFoldDB" id="A0A413IE23"/>
<dbReference type="GO" id="GO:0004252">
    <property type="term" value="F:serine-type endopeptidase activity"/>
    <property type="evidence" value="ECO:0007669"/>
    <property type="project" value="InterPro"/>
</dbReference>
<evidence type="ECO:0000256" key="6">
    <source>
        <dbReference type="ARBA" id="ARBA00023136"/>
    </source>
</evidence>
<dbReference type="Pfam" id="PF01694">
    <property type="entry name" value="Rhomboid"/>
    <property type="match status" value="1"/>
</dbReference>
<feature type="transmembrane region" description="Helical" evidence="8">
    <location>
        <begin position="538"/>
        <end position="558"/>
    </location>
</feature>
<feature type="transmembrane region" description="Helical" evidence="8">
    <location>
        <begin position="334"/>
        <end position="350"/>
    </location>
</feature>
<dbReference type="GO" id="GO:0006508">
    <property type="term" value="P:proteolysis"/>
    <property type="evidence" value="ECO:0007669"/>
    <property type="project" value="UniProtKB-KW"/>
</dbReference>
<dbReference type="PANTHER" id="PTHR43731">
    <property type="entry name" value="RHOMBOID PROTEASE"/>
    <property type="match status" value="1"/>
</dbReference>
<keyword evidence="5 8" id="KW-1133">Transmembrane helix</keyword>
<dbReference type="InterPro" id="IPR025738">
    <property type="entry name" value="BatD"/>
</dbReference>
<name>A0A413IE23_9BACT</name>
<evidence type="ECO:0000256" key="5">
    <source>
        <dbReference type="ARBA" id="ARBA00022989"/>
    </source>
</evidence>
<dbReference type="GO" id="GO:0016020">
    <property type="term" value="C:membrane"/>
    <property type="evidence" value="ECO:0007669"/>
    <property type="project" value="UniProtKB-SubCell"/>
</dbReference>
<dbReference type="InterPro" id="IPR050925">
    <property type="entry name" value="Rhomboid_protease_S54"/>
</dbReference>
<feature type="transmembrane region" description="Helical" evidence="8">
    <location>
        <begin position="645"/>
        <end position="664"/>
    </location>
</feature>
<feature type="transmembrane region" description="Helical" evidence="8">
    <location>
        <begin position="589"/>
        <end position="609"/>
    </location>
</feature>
<feature type="transmembrane region" description="Helical" evidence="8">
    <location>
        <begin position="621"/>
        <end position="639"/>
    </location>
</feature>
<feature type="transmembrane region" description="Helical" evidence="8">
    <location>
        <begin position="730"/>
        <end position="749"/>
    </location>
</feature>
<dbReference type="PANTHER" id="PTHR43731:SF14">
    <property type="entry name" value="PRESENILIN-ASSOCIATED RHOMBOID-LIKE PROTEIN, MITOCHONDRIAL"/>
    <property type="match status" value="1"/>
</dbReference>
<dbReference type="Proteomes" id="UP000284434">
    <property type="component" value="Unassembled WGS sequence"/>
</dbReference>
<dbReference type="Pfam" id="PF13584">
    <property type="entry name" value="BatD"/>
    <property type="match status" value="1"/>
</dbReference>